<dbReference type="AlphaFoldDB" id="A0A1G9A295"/>
<accession>A0A1G9A295</accession>
<evidence type="ECO:0000313" key="3">
    <source>
        <dbReference type="EMBL" id="SDK21458.1"/>
    </source>
</evidence>
<dbReference type="Proteomes" id="UP000199213">
    <property type="component" value="Unassembled WGS sequence"/>
</dbReference>
<gene>
    <name evidence="3" type="ORF">SAMN04487820_105272</name>
</gene>
<keyword evidence="1" id="KW-0175">Coiled coil</keyword>
<evidence type="ECO:0000313" key="4">
    <source>
        <dbReference type="Proteomes" id="UP000199213"/>
    </source>
</evidence>
<keyword evidence="4" id="KW-1185">Reference proteome</keyword>
<protein>
    <submittedName>
        <fullName evidence="3">Uncharacterized protein</fullName>
    </submittedName>
</protein>
<reference evidence="4" key="1">
    <citation type="submission" date="2016-10" db="EMBL/GenBank/DDBJ databases">
        <authorList>
            <person name="Varghese N."/>
            <person name="Submissions S."/>
        </authorList>
    </citation>
    <scope>NUCLEOTIDE SEQUENCE [LARGE SCALE GENOMIC DNA]</scope>
    <source>
        <strain evidence="4">DSM 45460</strain>
    </source>
</reference>
<feature type="region of interest" description="Disordered" evidence="2">
    <location>
        <begin position="1"/>
        <end position="30"/>
    </location>
</feature>
<proteinExistence type="predicted"/>
<sequence>MSAVDQYDVDAFAVLDSPHPQADPSPDGAPVVKEEVAYRTSTSASGGGAVGIGRDLDQSHGKTEIRDSIILLKDGAEQFAQVRVQERRGRGLQDREALQRLAETYVPPPGLLDVPIEGESETAFETLRRRRILLIGAQKFDCGQFAAAQRLGFELQKTHSELTVREELSDPDFRLRADALFVEQEPAVVLVDIRRSSQDDLLEVQRDLVELTQQIERYRSYLILLVPPDHTSRFEKQLPERMHMLGKPSSVEVFECHLVGEDPRALVKRTESDSDLESLWPPKVAELAEAVSNRSKQGDDPERVFRDLLDNELHGRTDELRAKIHQWQVAGNSEWIALLLAASALESASTERIVAASDRMLEYNRAEVEQSVPLLRLSPFTRLRGLDDENFDAGRREFRPPGFGAQVLRHFWWEHPDLRKPMLDWIGKLPVEIRDFERHELELLVDRVADLAGVGGAELPLRLAREWSTTKAGRESCGTQTSNSASDRSRRSIAVRLLTTTATDQTLGKSVRQRLWSWSREGSADLQLMTAEVCAGIGHSFPRVALTRLKHLANAENDLVRESVREAVQQIGIQLGGSQFLRYLSEWFDGASSARLRLLSEAVAEVLRKQNGEVEAQLATSFWQRALGAMPPEDSRTIVQSWLRAASAVSPAQRDSMVESLVQATGCDSIRIAQVEHASRIDRASLDLSSLGDDSLTSVVHQLWTRLDEVDPVWR</sequence>
<evidence type="ECO:0000256" key="2">
    <source>
        <dbReference type="SAM" id="MobiDB-lite"/>
    </source>
</evidence>
<name>A0A1G9A295_ACTMZ</name>
<feature type="coiled-coil region" evidence="1">
    <location>
        <begin position="194"/>
        <end position="221"/>
    </location>
</feature>
<feature type="compositionally biased region" description="Polar residues" evidence="2">
    <location>
        <begin position="470"/>
        <end position="486"/>
    </location>
</feature>
<organism evidence="3 4">
    <name type="scientific">Actinopolyspora mzabensis</name>
    <dbReference type="NCBI Taxonomy" id="995066"/>
    <lineage>
        <taxon>Bacteria</taxon>
        <taxon>Bacillati</taxon>
        <taxon>Actinomycetota</taxon>
        <taxon>Actinomycetes</taxon>
        <taxon>Actinopolysporales</taxon>
        <taxon>Actinopolysporaceae</taxon>
        <taxon>Actinopolyspora</taxon>
    </lineage>
</organism>
<dbReference type="EMBL" id="FNFM01000005">
    <property type="protein sequence ID" value="SDK21458.1"/>
    <property type="molecule type" value="Genomic_DNA"/>
</dbReference>
<evidence type="ECO:0000256" key="1">
    <source>
        <dbReference type="SAM" id="Coils"/>
    </source>
</evidence>
<feature type="region of interest" description="Disordered" evidence="2">
    <location>
        <begin position="470"/>
        <end position="489"/>
    </location>
</feature>